<evidence type="ECO:0000313" key="2">
    <source>
        <dbReference type="Proteomes" id="UP000662857"/>
    </source>
</evidence>
<dbReference type="EMBL" id="CP070499">
    <property type="protein sequence ID" value="QSB14154.1"/>
    <property type="molecule type" value="Genomic_DNA"/>
</dbReference>
<accession>A0A895Y8T4</accession>
<keyword evidence="2" id="KW-1185">Reference proteome</keyword>
<proteinExistence type="predicted"/>
<dbReference type="KEGG" id="nhy:JQS43_21920"/>
<name>A0A895Y8T4_9ACTN</name>
<dbReference type="AlphaFoldDB" id="A0A895Y8T4"/>
<reference evidence="1" key="1">
    <citation type="submission" date="2021-02" db="EMBL/GenBank/DDBJ databases">
        <title>Natrosporangium hydrolyticum gen. nov., sp. nov, a haloalkaliphilic actinobacterium from a soda solonchak soil.</title>
        <authorList>
            <person name="Sorokin D.Y."/>
            <person name="Khijniak T.V."/>
            <person name="Zakharycheva A.P."/>
            <person name="Boueva O.V."/>
            <person name="Ariskina E.V."/>
            <person name="Hahnke R.L."/>
            <person name="Bunk B."/>
            <person name="Sproer C."/>
            <person name="Schumann P."/>
            <person name="Evtushenko L.I."/>
            <person name="Kublanov I.V."/>
        </authorList>
    </citation>
    <scope>NUCLEOTIDE SEQUENCE</scope>
    <source>
        <strain evidence="1">DSM 106523</strain>
    </source>
</reference>
<dbReference type="Proteomes" id="UP000662857">
    <property type="component" value="Chromosome"/>
</dbReference>
<sequence>MPSPGGSVPALKTTGPAALGGVMERRGHQVAALVRLARHSGQGAVERSLAGRDAEMLAALLSDAVAMMAGQPREWDEEDLLESQRQFERGDGVVEAQVALCRRRLADGSGPAELVAHMTRTYSLWEEHGAQLAARAVLALSVSERGRP</sequence>
<dbReference type="RefSeq" id="WP_239676270.1">
    <property type="nucleotide sequence ID" value="NZ_CP070499.1"/>
</dbReference>
<organism evidence="1 2">
    <name type="scientific">Natronosporangium hydrolyticum</name>
    <dbReference type="NCBI Taxonomy" id="2811111"/>
    <lineage>
        <taxon>Bacteria</taxon>
        <taxon>Bacillati</taxon>
        <taxon>Actinomycetota</taxon>
        <taxon>Actinomycetes</taxon>
        <taxon>Micromonosporales</taxon>
        <taxon>Micromonosporaceae</taxon>
        <taxon>Natronosporangium</taxon>
    </lineage>
</organism>
<gene>
    <name evidence="1" type="ORF">JQS43_21920</name>
</gene>
<protein>
    <submittedName>
        <fullName evidence="1">Uncharacterized protein</fullName>
    </submittedName>
</protein>
<evidence type="ECO:0000313" key="1">
    <source>
        <dbReference type="EMBL" id="QSB14154.1"/>
    </source>
</evidence>